<keyword evidence="5" id="KW-0443">Lipid metabolism</keyword>
<dbReference type="EMBL" id="CARXXK010000004">
    <property type="protein sequence ID" value="CAI6367435.1"/>
    <property type="molecule type" value="Genomic_DNA"/>
</dbReference>
<accession>A0AAV0XGE6</accession>
<dbReference type="Proteomes" id="UP001160148">
    <property type="component" value="Unassembled WGS sequence"/>
</dbReference>
<dbReference type="PANTHER" id="PTHR11005">
    <property type="entry name" value="LYSOSOMAL ACID LIPASE-RELATED"/>
    <property type="match status" value="1"/>
</dbReference>
<comment type="similarity">
    <text evidence="1">Belongs to the AB hydrolase superfamily. Lipase family.</text>
</comment>
<proteinExistence type="inferred from homology"/>
<dbReference type="SUPFAM" id="SSF53474">
    <property type="entry name" value="alpha/beta-Hydrolases"/>
    <property type="match status" value="1"/>
</dbReference>
<dbReference type="InterPro" id="IPR006693">
    <property type="entry name" value="AB_hydrolase_lipase"/>
</dbReference>
<evidence type="ECO:0000313" key="9">
    <source>
        <dbReference type="EMBL" id="CAI6367435.1"/>
    </source>
</evidence>
<sequence length="601" mass="67169">MSENVCSSTVEIVKNNGYAVEVHNVVTEDGYILELHRISENKNGHGPTRNHPVFVHHGILGSSADWVLGGADISLPMQLSDAGYDVWLANCRGNTYSRKHSTMTSKQRDFWNFSLHEVGTFDLPASFDYILMNTNASQLHYVGYSMGTSVFFIMASERPEYHHKIRSQISLAPVAYLFNTRSSVRHIAPYAEKMNIMYQWVSNGMFLPQSRMQSFLVTNTYGEKIARTLFCQKCISYVVSSVCGSETYIFDNTLIPLVIEHFPAGTSSKLTTHFSQLILKDSFSRYDYGPIMNLQHYNSTEPPTYDLGSIQVPIALVYGKNDVLTDVEDVMRLKSQLPKLMDFVPVDSPRCNHVDFLWSLDVTKQVNAKVAEILQKTDHADWEYTGPPSGSCTDTDGTGGNDGQTTEERQPNSTGDHHVYVNFAPGPDCSAMNSSGAAPVQRDDDKSAEIVRGLNLLQKVQLLDNLIVLLKSTETKYHQLREGFTREFSEWTRGARNENGTRHGAGIDVVAANGAEDTVVVVNTEQDTVVGVTTEQDTIVGVKTEQTTATWRRTGIGKVGDFVDYYGGLNRMDDRTAARRALYTTFSSLGRAIRFLKLRYK</sequence>
<comment type="caution">
    <text evidence="9">The sequence shown here is derived from an EMBL/GenBank/DDBJ whole genome shotgun (WGS) entry which is preliminary data.</text>
</comment>
<dbReference type="Gene3D" id="3.40.50.1820">
    <property type="entry name" value="alpha/beta hydrolase"/>
    <property type="match status" value="1"/>
</dbReference>
<evidence type="ECO:0000259" key="8">
    <source>
        <dbReference type="Pfam" id="PF04083"/>
    </source>
</evidence>
<keyword evidence="4" id="KW-0442">Lipid degradation</keyword>
<reference evidence="9 10" key="1">
    <citation type="submission" date="2023-01" db="EMBL/GenBank/DDBJ databases">
        <authorList>
            <person name="Whitehead M."/>
        </authorList>
    </citation>
    <scope>NUCLEOTIDE SEQUENCE [LARGE SCALE GENOMIC DNA]</scope>
</reference>
<feature type="compositionally biased region" description="Basic and acidic residues" evidence="7">
    <location>
        <begin position="406"/>
        <end position="419"/>
    </location>
</feature>
<keyword evidence="3" id="KW-0378">Hydrolase</keyword>
<feature type="region of interest" description="Disordered" evidence="7">
    <location>
        <begin position="380"/>
        <end position="423"/>
    </location>
</feature>
<evidence type="ECO:0000256" key="6">
    <source>
        <dbReference type="ARBA" id="ARBA00023180"/>
    </source>
</evidence>
<evidence type="ECO:0000256" key="5">
    <source>
        <dbReference type="ARBA" id="ARBA00023098"/>
    </source>
</evidence>
<dbReference type="FunFam" id="3.40.50.1820:FF:000057">
    <property type="entry name" value="Lipase"/>
    <property type="match status" value="1"/>
</dbReference>
<organism evidence="9 10">
    <name type="scientific">Macrosiphum euphorbiae</name>
    <name type="common">potato aphid</name>
    <dbReference type="NCBI Taxonomy" id="13131"/>
    <lineage>
        <taxon>Eukaryota</taxon>
        <taxon>Metazoa</taxon>
        <taxon>Ecdysozoa</taxon>
        <taxon>Arthropoda</taxon>
        <taxon>Hexapoda</taxon>
        <taxon>Insecta</taxon>
        <taxon>Pterygota</taxon>
        <taxon>Neoptera</taxon>
        <taxon>Paraneoptera</taxon>
        <taxon>Hemiptera</taxon>
        <taxon>Sternorrhyncha</taxon>
        <taxon>Aphidomorpha</taxon>
        <taxon>Aphidoidea</taxon>
        <taxon>Aphididae</taxon>
        <taxon>Macrosiphini</taxon>
        <taxon>Macrosiphum</taxon>
    </lineage>
</organism>
<dbReference type="Pfam" id="PF04083">
    <property type="entry name" value="Abhydro_lipase"/>
    <property type="match status" value="1"/>
</dbReference>
<protein>
    <recommendedName>
        <fullName evidence="8">Partial AB-hydrolase lipase domain-containing protein</fullName>
    </recommendedName>
</protein>
<evidence type="ECO:0000256" key="3">
    <source>
        <dbReference type="ARBA" id="ARBA00022801"/>
    </source>
</evidence>
<keyword evidence="2" id="KW-0732">Signal</keyword>
<dbReference type="AlphaFoldDB" id="A0AAV0XGE6"/>
<evidence type="ECO:0000256" key="1">
    <source>
        <dbReference type="ARBA" id="ARBA00010701"/>
    </source>
</evidence>
<evidence type="ECO:0000256" key="4">
    <source>
        <dbReference type="ARBA" id="ARBA00022963"/>
    </source>
</evidence>
<feature type="domain" description="Partial AB-hydrolase lipase" evidence="8">
    <location>
        <begin position="10"/>
        <end position="69"/>
    </location>
</feature>
<keyword evidence="10" id="KW-1185">Reference proteome</keyword>
<evidence type="ECO:0000256" key="2">
    <source>
        <dbReference type="ARBA" id="ARBA00022729"/>
    </source>
</evidence>
<dbReference type="GO" id="GO:0016787">
    <property type="term" value="F:hydrolase activity"/>
    <property type="evidence" value="ECO:0007669"/>
    <property type="project" value="UniProtKB-KW"/>
</dbReference>
<name>A0AAV0XGE6_9HEMI</name>
<evidence type="ECO:0000313" key="10">
    <source>
        <dbReference type="Proteomes" id="UP001160148"/>
    </source>
</evidence>
<evidence type="ECO:0000256" key="7">
    <source>
        <dbReference type="SAM" id="MobiDB-lite"/>
    </source>
</evidence>
<dbReference type="InterPro" id="IPR029058">
    <property type="entry name" value="AB_hydrolase_fold"/>
</dbReference>
<dbReference type="GO" id="GO:0016042">
    <property type="term" value="P:lipid catabolic process"/>
    <property type="evidence" value="ECO:0007669"/>
    <property type="project" value="UniProtKB-KW"/>
</dbReference>
<keyword evidence="6" id="KW-0325">Glycoprotein</keyword>
<gene>
    <name evidence="9" type="ORF">MEUPH1_LOCUS21911</name>
</gene>